<feature type="compositionally biased region" description="Low complexity" evidence="1">
    <location>
        <begin position="128"/>
        <end position="140"/>
    </location>
</feature>
<dbReference type="Gramene" id="GBG46351">
    <property type="protein sequence ID" value="GBG46351"/>
    <property type="gene ID" value="CBR_g89745"/>
</dbReference>
<organism evidence="2 3">
    <name type="scientific">Chara braunii</name>
    <name type="common">Braun's stonewort</name>
    <dbReference type="NCBI Taxonomy" id="69332"/>
    <lineage>
        <taxon>Eukaryota</taxon>
        <taxon>Viridiplantae</taxon>
        <taxon>Streptophyta</taxon>
        <taxon>Charophyceae</taxon>
        <taxon>Charales</taxon>
        <taxon>Characeae</taxon>
        <taxon>Chara</taxon>
    </lineage>
</organism>
<feature type="region of interest" description="Disordered" evidence="1">
    <location>
        <begin position="22"/>
        <end position="44"/>
    </location>
</feature>
<accession>A0A388JKN7</accession>
<dbReference type="AlphaFoldDB" id="A0A388JKN7"/>
<feature type="region of interest" description="Disordered" evidence="1">
    <location>
        <begin position="77"/>
        <end position="151"/>
    </location>
</feature>
<keyword evidence="3" id="KW-1185">Reference proteome</keyword>
<reference evidence="2 3" key="1">
    <citation type="journal article" date="2018" name="Cell">
        <title>The Chara Genome: Secondary Complexity and Implications for Plant Terrestrialization.</title>
        <authorList>
            <person name="Nishiyama T."/>
            <person name="Sakayama H."/>
            <person name="Vries J.D."/>
            <person name="Buschmann H."/>
            <person name="Saint-Marcoux D."/>
            <person name="Ullrich K.K."/>
            <person name="Haas F.B."/>
            <person name="Vanderstraeten L."/>
            <person name="Becker D."/>
            <person name="Lang D."/>
            <person name="Vosolsobe S."/>
            <person name="Rombauts S."/>
            <person name="Wilhelmsson P.K.I."/>
            <person name="Janitza P."/>
            <person name="Kern R."/>
            <person name="Heyl A."/>
            <person name="Rumpler F."/>
            <person name="Villalobos L.I.A.C."/>
            <person name="Clay J.M."/>
            <person name="Skokan R."/>
            <person name="Toyoda A."/>
            <person name="Suzuki Y."/>
            <person name="Kagoshima H."/>
            <person name="Schijlen E."/>
            <person name="Tajeshwar N."/>
            <person name="Catarino B."/>
            <person name="Hetherington A.J."/>
            <person name="Saltykova A."/>
            <person name="Bonnot C."/>
            <person name="Breuninger H."/>
            <person name="Symeonidi A."/>
            <person name="Radhakrishnan G.V."/>
            <person name="Van Nieuwerburgh F."/>
            <person name="Deforce D."/>
            <person name="Chang C."/>
            <person name="Karol K.G."/>
            <person name="Hedrich R."/>
            <person name="Ulvskov P."/>
            <person name="Glockner G."/>
            <person name="Delwiche C.F."/>
            <person name="Petrasek J."/>
            <person name="Van de Peer Y."/>
            <person name="Friml J."/>
            <person name="Beilby M."/>
            <person name="Dolan L."/>
            <person name="Kohara Y."/>
            <person name="Sugano S."/>
            <person name="Fujiyama A."/>
            <person name="Delaux P.-M."/>
            <person name="Quint M."/>
            <person name="TheiBen G."/>
            <person name="Hagemann M."/>
            <person name="Harholt J."/>
            <person name="Dunand C."/>
            <person name="Zachgo S."/>
            <person name="Langdale J."/>
            <person name="Maumus F."/>
            <person name="Straeten D.V.D."/>
            <person name="Gould S.B."/>
            <person name="Rensing S.A."/>
        </authorList>
    </citation>
    <scope>NUCLEOTIDE SEQUENCE [LARGE SCALE GENOMIC DNA]</scope>
    <source>
        <strain evidence="2 3">S276</strain>
    </source>
</reference>
<evidence type="ECO:0000313" key="3">
    <source>
        <dbReference type="Proteomes" id="UP000265515"/>
    </source>
</evidence>
<evidence type="ECO:0000256" key="1">
    <source>
        <dbReference type="SAM" id="MobiDB-lite"/>
    </source>
</evidence>
<sequence>MAQATAMAATTTVGCMSTSQPLLSGGPGVPDGCPSGTPRVKSSALRLPSPLSAEWGVVRGLGPVTTPQPPLLLTSSRRQCRQRGLSRAGAGYGGGERATWTAQEPSMTAAAAAANAELPEDGKEEGVTTTTTTTTSPSSSNHGYGDGHGAGSLVLMPKPLLNAVAAAAGSFFVAS</sequence>
<feature type="non-terminal residue" evidence="2">
    <location>
        <position position="175"/>
    </location>
</feature>
<evidence type="ECO:0000313" key="2">
    <source>
        <dbReference type="EMBL" id="GBG46351.1"/>
    </source>
</evidence>
<gene>
    <name evidence="2" type="ORF">CBR_g89745</name>
</gene>
<dbReference type="Proteomes" id="UP000265515">
    <property type="component" value="Unassembled WGS sequence"/>
</dbReference>
<protein>
    <submittedName>
        <fullName evidence="2">Uncharacterized protein</fullName>
    </submittedName>
</protein>
<comment type="caution">
    <text evidence="2">The sequence shown here is derived from an EMBL/GenBank/DDBJ whole genome shotgun (WGS) entry which is preliminary data.</text>
</comment>
<dbReference type="EMBL" id="BFEA01010611">
    <property type="protein sequence ID" value="GBG46351.1"/>
    <property type="molecule type" value="Genomic_DNA"/>
</dbReference>
<name>A0A388JKN7_CHABU</name>
<proteinExistence type="predicted"/>